<reference evidence="1" key="2">
    <citation type="journal article" date="2022" name="New Phytol.">
        <title>Evolutionary transition to the ectomycorrhizal habit in the genomes of a hyperdiverse lineage of mushroom-forming fungi.</title>
        <authorList>
            <person name="Looney B."/>
            <person name="Miyauchi S."/>
            <person name="Morin E."/>
            <person name="Drula E."/>
            <person name="Courty P.E."/>
            <person name="Kohler A."/>
            <person name="Kuo A."/>
            <person name="LaButti K."/>
            <person name="Pangilinan J."/>
            <person name="Lipzen A."/>
            <person name="Riley R."/>
            <person name="Andreopoulos W."/>
            <person name="He G."/>
            <person name="Johnson J."/>
            <person name="Nolan M."/>
            <person name="Tritt A."/>
            <person name="Barry K.W."/>
            <person name="Grigoriev I.V."/>
            <person name="Nagy L.G."/>
            <person name="Hibbett D."/>
            <person name="Henrissat B."/>
            <person name="Matheny P.B."/>
            <person name="Labbe J."/>
            <person name="Martin F.M."/>
        </authorList>
    </citation>
    <scope>NUCLEOTIDE SEQUENCE</scope>
    <source>
        <strain evidence="1">HHB10654</strain>
    </source>
</reference>
<dbReference type="EMBL" id="MU277202">
    <property type="protein sequence ID" value="KAI0063605.1"/>
    <property type="molecule type" value="Genomic_DNA"/>
</dbReference>
<evidence type="ECO:0000313" key="2">
    <source>
        <dbReference type="Proteomes" id="UP000814140"/>
    </source>
</evidence>
<gene>
    <name evidence="1" type="ORF">BV25DRAFT_396544</name>
</gene>
<reference evidence="1" key="1">
    <citation type="submission" date="2021-03" db="EMBL/GenBank/DDBJ databases">
        <authorList>
            <consortium name="DOE Joint Genome Institute"/>
            <person name="Ahrendt S."/>
            <person name="Looney B.P."/>
            <person name="Miyauchi S."/>
            <person name="Morin E."/>
            <person name="Drula E."/>
            <person name="Courty P.E."/>
            <person name="Chicoki N."/>
            <person name="Fauchery L."/>
            <person name="Kohler A."/>
            <person name="Kuo A."/>
            <person name="Labutti K."/>
            <person name="Pangilinan J."/>
            <person name="Lipzen A."/>
            <person name="Riley R."/>
            <person name="Andreopoulos W."/>
            <person name="He G."/>
            <person name="Johnson J."/>
            <person name="Barry K.W."/>
            <person name="Grigoriev I.V."/>
            <person name="Nagy L."/>
            <person name="Hibbett D."/>
            <person name="Henrissat B."/>
            <person name="Matheny P.B."/>
            <person name="Labbe J."/>
            <person name="Martin F."/>
        </authorList>
    </citation>
    <scope>NUCLEOTIDE SEQUENCE</scope>
    <source>
        <strain evidence="1">HHB10654</strain>
    </source>
</reference>
<dbReference type="Proteomes" id="UP000814140">
    <property type="component" value="Unassembled WGS sequence"/>
</dbReference>
<organism evidence="1 2">
    <name type="scientific">Artomyces pyxidatus</name>
    <dbReference type="NCBI Taxonomy" id="48021"/>
    <lineage>
        <taxon>Eukaryota</taxon>
        <taxon>Fungi</taxon>
        <taxon>Dikarya</taxon>
        <taxon>Basidiomycota</taxon>
        <taxon>Agaricomycotina</taxon>
        <taxon>Agaricomycetes</taxon>
        <taxon>Russulales</taxon>
        <taxon>Auriscalpiaceae</taxon>
        <taxon>Artomyces</taxon>
    </lineage>
</organism>
<proteinExistence type="predicted"/>
<keyword evidence="2" id="KW-1185">Reference proteome</keyword>
<accession>A0ACB8T4D8</accession>
<name>A0ACB8T4D8_9AGAM</name>
<evidence type="ECO:0000313" key="1">
    <source>
        <dbReference type="EMBL" id="KAI0063605.1"/>
    </source>
</evidence>
<comment type="caution">
    <text evidence="1">The sequence shown here is derived from an EMBL/GenBank/DDBJ whole genome shotgun (WGS) entry which is preliminary data.</text>
</comment>
<sequence>MLRRCKPSSTTLYILFGLAFALLGNVSAVPVQPGSTIKTVLRRQASNPLTQPVTMQTTQTTQTCVHSVRLLEGLTDAFGCRNAGPVTETCVITLTPVTGANGDPLVQEVQQCSVALGSSTSGTSSGSSVSAASAASSATDTTASSATDSSAATSTASASSATASSTDSASATSAASSSDSAATSATASVISFPSVSASASATSAVVSQSAVAVVVRHTPMSI</sequence>
<protein>
    <submittedName>
        <fullName evidence="1">Uncharacterized protein</fullName>
    </submittedName>
</protein>